<dbReference type="Proteomes" id="UP000655589">
    <property type="component" value="Unassembled WGS sequence"/>
</dbReference>
<reference evidence="2" key="2">
    <citation type="submission" date="2020-09" db="EMBL/GenBank/DDBJ databases">
        <authorList>
            <person name="Sun Q."/>
            <person name="Ohkuma M."/>
        </authorList>
    </citation>
    <scope>NUCLEOTIDE SEQUENCE</scope>
    <source>
        <strain evidence="2">JCM 3051</strain>
    </source>
</reference>
<keyword evidence="3" id="KW-1185">Reference proteome</keyword>
<gene>
    <name evidence="2" type="ORF">GCM10010102_19100</name>
</gene>
<organism evidence="2 3">
    <name type="scientific">Promicromonospora citrea</name>
    <dbReference type="NCBI Taxonomy" id="43677"/>
    <lineage>
        <taxon>Bacteria</taxon>
        <taxon>Bacillati</taxon>
        <taxon>Actinomycetota</taxon>
        <taxon>Actinomycetes</taxon>
        <taxon>Micrococcales</taxon>
        <taxon>Promicromonosporaceae</taxon>
        <taxon>Promicromonospora</taxon>
    </lineage>
</organism>
<reference evidence="2" key="1">
    <citation type="journal article" date="2014" name="Int. J. Syst. Evol. Microbiol.">
        <title>Complete genome sequence of Corynebacterium casei LMG S-19264T (=DSM 44701T), isolated from a smear-ripened cheese.</title>
        <authorList>
            <consortium name="US DOE Joint Genome Institute (JGI-PGF)"/>
            <person name="Walter F."/>
            <person name="Albersmeier A."/>
            <person name="Kalinowski J."/>
            <person name="Ruckert C."/>
        </authorList>
    </citation>
    <scope>NUCLEOTIDE SEQUENCE</scope>
    <source>
        <strain evidence="2">JCM 3051</strain>
    </source>
</reference>
<dbReference type="RefSeq" id="WP_171106349.1">
    <property type="nucleotide sequence ID" value="NZ_BMPT01000006.1"/>
</dbReference>
<proteinExistence type="predicted"/>
<evidence type="ECO:0000313" key="2">
    <source>
        <dbReference type="EMBL" id="GGM23553.1"/>
    </source>
</evidence>
<dbReference type="InterPro" id="IPR014922">
    <property type="entry name" value="YdhG-like"/>
</dbReference>
<dbReference type="AlphaFoldDB" id="A0A8H9GJ59"/>
<dbReference type="Pfam" id="PF08818">
    <property type="entry name" value="DUF1801"/>
    <property type="match status" value="1"/>
</dbReference>
<accession>A0A8H9GJ59</accession>
<protein>
    <recommendedName>
        <fullName evidence="1">YdhG-like domain-containing protein</fullName>
    </recommendedName>
</protein>
<evidence type="ECO:0000313" key="3">
    <source>
        <dbReference type="Proteomes" id="UP000655589"/>
    </source>
</evidence>
<feature type="domain" description="YdhG-like" evidence="1">
    <location>
        <begin position="22"/>
        <end position="125"/>
    </location>
</feature>
<dbReference type="EMBL" id="BMPT01000006">
    <property type="protein sequence ID" value="GGM23553.1"/>
    <property type="molecule type" value="Genomic_DNA"/>
</dbReference>
<evidence type="ECO:0000259" key="1">
    <source>
        <dbReference type="Pfam" id="PF08818"/>
    </source>
</evidence>
<sequence>MVTTWTDADPAAYIEAVTPAARQRDARTLRDLMERVTGEAPRMFGPSIVGFGEYRYAYPSGRSGHAAAAAFAPRRAATTIYLPDGVGAHAELLDRLGPHTTGVGCLYVKDLEAVDLEVLEEIVRRSWTTVTSGTFGQRAAES</sequence>
<comment type="caution">
    <text evidence="2">The sequence shown here is derived from an EMBL/GenBank/DDBJ whole genome shotgun (WGS) entry which is preliminary data.</text>
</comment>
<name>A0A8H9GJ59_9MICO</name>